<dbReference type="OrthoDB" id="2659126at2759"/>
<protein>
    <submittedName>
        <fullName evidence="1">Uncharacterized protein</fullName>
    </submittedName>
</protein>
<reference evidence="1" key="1">
    <citation type="journal article" date="2020" name="New Phytol.">
        <title>Comparative genomics reveals dynamic genome evolution in host specialist ectomycorrhizal fungi.</title>
        <authorList>
            <person name="Lofgren L.A."/>
            <person name="Nguyen N.H."/>
            <person name="Vilgalys R."/>
            <person name="Ruytinx J."/>
            <person name="Liao H.L."/>
            <person name="Branco S."/>
            <person name="Kuo A."/>
            <person name="LaButti K."/>
            <person name="Lipzen A."/>
            <person name="Andreopoulos W."/>
            <person name="Pangilinan J."/>
            <person name="Riley R."/>
            <person name="Hundley H."/>
            <person name="Na H."/>
            <person name="Barry K."/>
            <person name="Grigoriev I.V."/>
            <person name="Stajich J.E."/>
            <person name="Kennedy P.G."/>
        </authorList>
    </citation>
    <scope>NUCLEOTIDE SEQUENCE</scope>
    <source>
        <strain evidence="1">FC423</strain>
    </source>
</reference>
<name>A0A9P7K0G0_9AGAM</name>
<dbReference type="Proteomes" id="UP000823399">
    <property type="component" value="Unassembled WGS sequence"/>
</dbReference>
<evidence type="ECO:0000313" key="2">
    <source>
        <dbReference type="Proteomes" id="UP000823399"/>
    </source>
</evidence>
<dbReference type="AlphaFoldDB" id="A0A9P7K0G0"/>
<dbReference type="EMBL" id="JABBWM010000002">
    <property type="protein sequence ID" value="KAG2119704.1"/>
    <property type="molecule type" value="Genomic_DNA"/>
</dbReference>
<sequence length="323" mass="35225">MSTPSYQMVSKTQNVYQEENFEIDMKATPCQQKQKLNNKNIGLMQMKGCALGDELKPPAFIKANRSYLDSESGFRIRGSKLHVMLIRAINVALAAASGTIHKAPAVWSKAEESIFLNFLLLALPSSGDGGFKMATFNQASVDLKLKYPHQRGTEKTGVVCKNKFTALKKAYYTVVEIKCTSGFMLSNEHGTHPYAKPFIMKGFNHFKTMEQLVPSKAKGLHVFQPTATSNATPQDSTTSTSPLIPTAIDNALQGPPSSVDPDSLEVPAPSTFLCPSTEGSTNSVWTSMPWKAQIQHGFSCINYEFPEAQSSVICHVVSAAGGY</sequence>
<comment type="caution">
    <text evidence="1">The sequence shown here is derived from an EMBL/GenBank/DDBJ whole genome shotgun (WGS) entry which is preliminary data.</text>
</comment>
<organism evidence="1 2">
    <name type="scientific">Suillus discolor</name>
    <dbReference type="NCBI Taxonomy" id="1912936"/>
    <lineage>
        <taxon>Eukaryota</taxon>
        <taxon>Fungi</taxon>
        <taxon>Dikarya</taxon>
        <taxon>Basidiomycota</taxon>
        <taxon>Agaricomycotina</taxon>
        <taxon>Agaricomycetes</taxon>
        <taxon>Agaricomycetidae</taxon>
        <taxon>Boletales</taxon>
        <taxon>Suillineae</taxon>
        <taxon>Suillaceae</taxon>
        <taxon>Suillus</taxon>
    </lineage>
</organism>
<dbReference type="RefSeq" id="XP_041299530.1">
    <property type="nucleotide sequence ID" value="XM_041433213.1"/>
</dbReference>
<accession>A0A9P7K0G0</accession>
<dbReference type="GeneID" id="64695472"/>
<gene>
    <name evidence="1" type="ORF">F5147DRAFT_647601</name>
</gene>
<proteinExistence type="predicted"/>
<evidence type="ECO:0000313" key="1">
    <source>
        <dbReference type="EMBL" id="KAG2119704.1"/>
    </source>
</evidence>
<keyword evidence="2" id="KW-1185">Reference proteome</keyword>